<evidence type="ECO:0000256" key="3">
    <source>
        <dbReference type="ARBA" id="ARBA00022705"/>
    </source>
</evidence>
<accession>A0A498HR42</accession>
<dbReference type="GO" id="GO:0006260">
    <property type="term" value="P:DNA replication"/>
    <property type="evidence" value="ECO:0007669"/>
    <property type="project" value="UniProtKB-KW"/>
</dbReference>
<evidence type="ECO:0000313" key="10">
    <source>
        <dbReference type="EMBL" id="RXH72754.1"/>
    </source>
</evidence>
<dbReference type="SMART" id="SM01019">
    <property type="entry name" value="B3"/>
    <property type="match status" value="1"/>
</dbReference>
<dbReference type="PANTHER" id="PTHR14052:SF0">
    <property type="entry name" value="ORIGIN RECOGNITION COMPLEX SUBUNIT 2"/>
    <property type="match status" value="1"/>
</dbReference>
<dbReference type="InterPro" id="IPR007220">
    <property type="entry name" value="ORC2"/>
</dbReference>
<dbReference type="Proteomes" id="UP000290289">
    <property type="component" value="Chromosome 15"/>
</dbReference>
<evidence type="ECO:0000256" key="6">
    <source>
        <dbReference type="ARBA" id="ARBA00023163"/>
    </source>
</evidence>
<evidence type="ECO:0000256" key="7">
    <source>
        <dbReference type="ARBA" id="ARBA00023242"/>
    </source>
</evidence>
<organism evidence="10 11">
    <name type="scientific">Malus domestica</name>
    <name type="common">Apple</name>
    <name type="synonym">Pyrus malus</name>
    <dbReference type="NCBI Taxonomy" id="3750"/>
    <lineage>
        <taxon>Eukaryota</taxon>
        <taxon>Viridiplantae</taxon>
        <taxon>Streptophyta</taxon>
        <taxon>Embryophyta</taxon>
        <taxon>Tracheophyta</taxon>
        <taxon>Spermatophyta</taxon>
        <taxon>Magnoliopsida</taxon>
        <taxon>eudicotyledons</taxon>
        <taxon>Gunneridae</taxon>
        <taxon>Pentapetalae</taxon>
        <taxon>rosids</taxon>
        <taxon>fabids</taxon>
        <taxon>Rosales</taxon>
        <taxon>Rosaceae</taxon>
        <taxon>Amygdaloideae</taxon>
        <taxon>Maleae</taxon>
        <taxon>Malus</taxon>
    </lineage>
</organism>
<dbReference type="SUPFAM" id="SSF53474">
    <property type="entry name" value="alpha/beta-Hydrolases"/>
    <property type="match status" value="1"/>
</dbReference>
<keyword evidence="3" id="KW-0235">DNA replication</keyword>
<protein>
    <recommendedName>
        <fullName evidence="9">TF-B3 domain-containing protein</fullName>
    </recommendedName>
</protein>
<dbReference type="InterPro" id="IPR015300">
    <property type="entry name" value="DNA-bd_pseudobarrel_sf"/>
</dbReference>
<name>A0A498HR42_MALDO</name>
<evidence type="ECO:0000259" key="9">
    <source>
        <dbReference type="PROSITE" id="PS50863"/>
    </source>
</evidence>
<keyword evidence="4" id="KW-0805">Transcription regulation</keyword>
<evidence type="ECO:0000256" key="2">
    <source>
        <dbReference type="ARBA" id="ARBA00007421"/>
    </source>
</evidence>
<dbReference type="Pfam" id="PF24882">
    <property type="entry name" value="WHD_ORC2"/>
    <property type="match status" value="1"/>
</dbReference>
<dbReference type="InterPro" id="IPR029058">
    <property type="entry name" value="AB_hydrolase_fold"/>
</dbReference>
<dbReference type="AlphaFoldDB" id="A0A498HR42"/>
<reference evidence="10 11" key="1">
    <citation type="submission" date="2018-10" db="EMBL/GenBank/DDBJ databases">
        <title>A high-quality apple genome assembly.</title>
        <authorList>
            <person name="Hu J."/>
        </authorList>
    </citation>
    <scope>NUCLEOTIDE SEQUENCE [LARGE SCALE GENOMIC DNA]</scope>
    <source>
        <strain evidence="11">cv. HFTH1</strain>
        <tissue evidence="10">Young leaf</tissue>
    </source>
</reference>
<keyword evidence="11" id="KW-1185">Reference proteome</keyword>
<dbReference type="InterPro" id="IPR003340">
    <property type="entry name" value="B3_DNA-bd"/>
</dbReference>
<keyword evidence="6" id="KW-0804">Transcription</keyword>
<dbReference type="GO" id="GO:0005664">
    <property type="term" value="C:nuclear origin of replication recognition complex"/>
    <property type="evidence" value="ECO:0007669"/>
    <property type="project" value="TreeGrafter"/>
</dbReference>
<dbReference type="Pfam" id="PF02362">
    <property type="entry name" value="B3"/>
    <property type="match status" value="1"/>
</dbReference>
<dbReference type="Pfam" id="PF05705">
    <property type="entry name" value="DUF829"/>
    <property type="match status" value="1"/>
</dbReference>
<keyword evidence="7" id="KW-0539">Nucleus</keyword>
<dbReference type="Gene3D" id="2.40.330.10">
    <property type="entry name" value="DNA-binding pseudobarrel domain"/>
    <property type="match status" value="1"/>
</dbReference>
<gene>
    <name evidence="10" type="ORF">DVH24_012438</name>
</gene>
<dbReference type="EMBL" id="RDQH01000341">
    <property type="protein sequence ID" value="RXH72754.1"/>
    <property type="molecule type" value="Genomic_DNA"/>
</dbReference>
<dbReference type="InterPro" id="IPR056772">
    <property type="entry name" value="RecA-like_ORC2"/>
</dbReference>
<evidence type="ECO:0000256" key="1">
    <source>
        <dbReference type="ARBA" id="ARBA00004123"/>
    </source>
</evidence>
<dbReference type="CDD" id="cd10017">
    <property type="entry name" value="B3_DNA"/>
    <property type="match status" value="1"/>
</dbReference>
<sequence>MNDGENVEFGFSRNYFLAKELRGSGKKSHLKLWLELVAAAAQIEPKHEKEVKDVMKSYKSSYPEWAFELRCGLGLLMYGFGSKTALLEDFASTSLTKYSVVVVNGYLQGTNIKQVVVALAELLWDQLKTKRSPSRSSSKAQQPFNSRSMDDPLAFLDGSEDTTNECIVCVVIHNIDGPGLRDSETQQCLARVASCSHIRIVASIDLWDKKMVHTQFNWYWHHVPTFAPYKVEGMLIPLILAHGNTTQSAKGATIVLQSLTSNAQSVFKVLAEYQLSHSNEEGMPIDNLYATCRERFLVSSQLTLNSHLTEFKDHELVKTKRNSDGQDCFHIPLTNEALENLLADLCPSTLCRFYVLIQVAIIQNFHSRLKRVGLLGAAEEMWGFGGRCYWGRKERRSDGVEGIVVLFAWMSSQERQLKSFVELYSSLGWNSLVCHSQFLNMFFPEKATTIATDILNELVEELKIKPCPVVFASFSGGPKACMLKVLQIIEGTCEAKLNLDDCRLVKDCISGHIFDSCPVDFTSDLGAKFVLHPSVLKISKPPRFASWMVQSIASGLDALFLYRFESQRAEYWQTLYSTIGMQAPYLILCSENDDLAPYQVIYNFSQRLRELGADVKLVKWNGSPHVGHYKHYPVDYKAAITELLGKATRVYSQRIRRLEGETIGMQATQDEIVDNEPMSSLTKAAGGSNGFRGVTLASSDHFFTPGSMEYEGGRDIGSMQDERKEGIIHLPNTPTPSMNAHGVLGQILFDVCVPKTVEDWDIKSSSAQSLQEDDMPPLIQSSAYLSYEESRRQRMEENKKRMEALNLPMLAQSLKKNPNSPKPSPMKRAKARTVEKQLVEVRRSSRVANLPTPVYKEVKVVVDREMRPRRYSTNRHRDLSNRVYASDEARDDATARAEALESGLGSSYPTMVKPMLQSHVTGGFWLGLPKYFCSKNLPKRDDIVTLIDEDEDECKVIYLAEKRGLSGGWRGFAIDHGLVDGDALVFQLIRPKTLKVKQSSAIIFLNVLR</sequence>
<dbReference type="SUPFAM" id="SSF101936">
    <property type="entry name" value="DNA-binding pseudobarrel domain"/>
    <property type="match status" value="1"/>
</dbReference>
<comment type="similarity">
    <text evidence="2">Belongs to the ORC2 family.</text>
</comment>
<feature type="region of interest" description="Disordered" evidence="8">
    <location>
        <begin position="813"/>
        <end position="834"/>
    </location>
</feature>
<dbReference type="PANTHER" id="PTHR14052">
    <property type="entry name" value="ORIGIN RECOGNITION COMPLEX SUBUNIT 2"/>
    <property type="match status" value="1"/>
</dbReference>
<dbReference type="PROSITE" id="PS50863">
    <property type="entry name" value="B3"/>
    <property type="match status" value="1"/>
</dbReference>
<proteinExistence type="inferred from homology"/>
<keyword evidence="5" id="KW-0238">DNA-binding</keyword>
<evidence type="ECO:0000256" key="8">
    <source>
        <dbReference type="SAM" id="MobiDB-lite"/>
    </source>
</evidence>
<dbReference type="InterPro" id="IPR056773">
    <property type="entry name" value="WHD_ORC2"/>
</dbReference>
<evidence type="ECO:0000256" key="5">
    <source>
        <dbReference type="ARBA" id="ARBA00023125"/>
    </source>
</evidence>
<dbReference type="GO" id="GO:0003688">
    <property type="term" value="F:DNA replication origin binding"/>
    <property type="evidence" value="ECO:0007669"/>
    <property type="project" value="TreeGrafter"/>
</dbReference>
<dbReference type="InterPro" id="IPR008547">
    <property type="entry name" value="DUF829_TMEM53"/>
</dbReference>
<dbReference type="Gene3D" id="3.40.50.1820">
    <property type="entry name" value="alpha/beta hydrolase"/>
    <property type="match status" value="1"/>
</dbReference>
<comment type="caution">
    <text evidence="10">The sequence shown here is derived from an EMBL/GenBank/DDBJ whole genome shotgun (WGS) entry which is preliminary data.</text>
</comment>
<evidence type="ECO:0000313" key="11">
    <source>
        <dbReference type="Proteomes" id="UP000290289"/>
    </source>
</evidence>
<comment type="subcellular location">
    <subcellularLocation>
        <location evidence="1">Nucleus</location>
    </subcellularLocation>
</comment>
<feature type="domain" description="TF-B3" evidence="9">
    <location>
        <begin position="911"/>
        <end position="1009"/>
    </location>
</feature>
<evidence type="ECO:0000256" key="4">
    <source>
        <dbReference type="ARBA" id="ARBA00023015"/>
    </source>
</evidence>
<dbReference type="Pfam" id="PF04084">
    <property type="entry name" value="RecA-like_ORC2"/>
    <property type="match status" value="1"/>
</dbReference>